<reference evidence="1 2" key="1">
    <citation type="journal article" date="2012" name="New Phytol.">
        <title>Insight into trade-off between wood decay and parasitism from the genome of a fungal forest pathogen.</title>
        <authorList>
            <person name="Olson A."/>
            <person name="Aerts A."/>
            <person name="Asiegbu F."/>
            <person name="Belbahri L."/>
            <person name="Bouzid O."/>
            <person name="Broberg A."/>
            <person name="Canback B."/>
            <person name="Coutinho P.M."/>
            <person name="Cullen D."/>
            <person name="Dalman K."/>
            <person name="Deflorio G."/>
            <person name="van Diepen L.T."/>
            <person name="Dunand C."/>
            <person name="Duplessis S."/>
            <person name="Durling M."/>
            <person name="Gonthier P."/>
            <person name="Grimwood J."/>
            <person name="Fossdal C.G."/>
            <person name="Hansson D."/>
            <person name="Henrissat B."/>
            <person name="Hietala A."/>
            <person name="Himmelstrand K."/>
            <person name="Hoffmeister D."/>
            <person name="Hogberg N."/>
            <person name="James T.Y."/>
            <person name="Karlsson M."/>
            <person name="Kohler A."/>
            <person name="Kues U."/>
            <person name="Lee Y.H."/>
            <person name="Lin Y.C."/>
            <person name="Lind M."/>
            <person name="Lindquist E."/>
            <person name="Lombard V."/>
            <person name="Lucas S."/>
            <person name="Lunden K."/>
            <person name="Morin E."/>
            <person name="Murat C."/>
            <person name="Park J."/>
            <person name="Raffaello T."/>
            <person name="Rouze P."/>
            <person name="Salamov A."/>
            <person name="Schmutz J."/>
            <person name="Solheim H."/>
            <person name="Stahlberg J."/>
            <person name="Velez H."/>
            <person name="de Vries R.P."/>
            <person name="Wiebenga A."/>
            <person name="Woodward S."/>
            <person name="Yakovlev I."/>
            <person name="Garbelotto M."/>
            <person name="Martin F."/>
            <person name="Grigoriev I.V."/>
            <person name="Stenlid J."/>
        </authorList>
    </citation>
    <scope>NUCLEOTIDE SEQUENCE [LARGE SCALE GENOMIC DNA]</scope>
    <source>
        <strain evidence="1 2">TC 32-1</strain>
    </source>
</reference>
<dbReference type="GeneID" id="20672334"/>
<dbReference type="HOGENOM" id="CLU_1806413_0_0_1"/>
<protein>
    <submittedName>
        <fullName evidence="1">Uncharacterized protein</fullName>
    </submittedName>
</protein>
<gene>
    <name evidence="1" type="ORF">HETIRDRAFT_387812</name>
</gene>
<evidence type="ECO:0000313" key="1">
    <source>
        <dbReference type="EMBL" id="ETW77777.1"/>
    </source>
</evidence>
<dbReference type="KEGG" id="hir:HETIRDRAFT_387812"/>
<dbReference type="Proteomes" id="UP000030671">
    <property type="component" value="Unassembled WGS sequence"/>
</dbReference>
<name>W4JW68_HETIT</name>
<dbReference type="AlphaFoldDB" id="W4JW68"/>
<accession>W4JW68</accession>
<dbReference type="EMBL" id="KI925462">
    <property type="protein sequence ID" value="ETW77777.1"/>
    <property type="molecule type" value="Genomic_DNA"/>
</dbReference>
<organism evidence="1 2">
    <name type="scientific">Heterobasidion irregulare (strain TC 32-1)</name>
    <dbReference type="NCBI Taxonomy" id="747525"/>
    <lineage>
        <taxon>Eukaryota</taxon>
        <taxon>Fungi</taxon>
        <taxon>Dikarya</taxon>
        <taxon>Basidiomycota</taxon>
        <taxon>Agaricomycotina</taxon>
        <taxon>Agaricomycetes</taxon>
        <taxon>Russulales</taxon>
        <taxon>Bondarzewiaceae</taxon>
        <taxon>Heterobasidion</taxon>
        <taxon>Heterobasidion annosum species complex</taxon>
    </lineage>
</organism>
<dbReference type="InParanoid" id="W4JW68"/>
<keyword evidence="2" id="KW-1185">Reference proteome</keyword>
<dbReference type="RefSeq" id="XP_009549808.1">
    <property type="nucleotide sequence ID" value="XM_009551513.1"/>
</dbReference>
<evidence type="ECO:0000313" key="2">
    <source>
        <dbReference type="Proteomes" id="UP000030671"/>
    </source>
</evidence>
<sequence length="143" mass="16162">MMALKVSTPTALMFSVMLECEEVATLQDTSAILSAFTQYMVGSDTMELMIDTWYSLLAEALPESDDPDSLSYRATLRLNFTEKPFIYKHRAQVFAQICRIFRMHDVASLTLALPRLPGIEDSAIVMQNTDKVSWIDDDVQETP</sequence>
<proteinExistence type="predicted"/>